<name>A0A2V0P1I8_9CHLO</name>
<evidence type="ECO:0000259" key="2">
    <source>
        <dbReference type="Pfam" id="PF13883"/>
    </source>
</evidence>
<dbReference type="SUPFAM" id="SSF140860">
    <property type="entry name" value="Pseudo ankyrin repeat-like"/>
    <property type="match status" value="1"/>
</dbReference>
<proteinExistence type="predicted"/>
<organism evidence="3 4">
    <name type="scientific">Raphidocelis subcapitata</name>
    <dbReference type="NCBI Taxonomy" id="307507"/>
    <lineage>
        <taxon>Eukaryota</taxon>
        <taxon>Viridiplantae</taxon>
        <taxon>Chlorophyta</taxon>
        <taxon>core chlorophytes</taxon>
        <taxon>Chlorophyceae</taxon>
        <taxon>CS clade</taxon>
        <taxon>Sphaeropleales</taxon>
        <taxon>Selenastraceae</taxon>
        <taxon>Raphidocelis</taxon>
    </lineage>
</organism>
<dbReference type="OrthoDB" id="46836at2759"/>
<reference evidence="3 4" key="1">
    <citation type="journal article" date="2018" name="Sci. Rep.">
        <title>Raphidocelis subcapitata (=Pseudokirchneriella subcapitata) provides an insight into genome evolution and environmental adaptations in the Sphaeropleales.</title>
        <authorList>
            <person name="Suzuki S."/>
            <person name="Yamaguchi H."/>
            <person name="Nakajima N."/>
            <person name="Kawachi M."/>
        </authorList>
    </citation>
    <scope>NUCLEOTIDE SEQUENCE [LARGE SCALE GENOMIC DNA]</scope>
    <source>
        <strain evidence="3 4">NIES-35</strain>
    </source>
</reference>
<dbReference type="AlphaFoldDB" id="A0A2V0P1I8"/>
<evidence type="ECO:0000313" key="3">
    <source>
        <dbReference type="EMBL" id="GBF92792.1"/>
    </source>
</evidence>
<dbReference type="SUPFAM" id="SSF50475">
    <property type="entry name" value="FMN-binding split barrel"/>
    <property type="match status" value="1"/>
</dbReference>
<feature type="signal peptide" evidence="1">
    <location>
        <begin position="1"/>
        <end position="15"/>
    </location>
</feature>
<accession>A0A2V0P1I8</accession>
<keyword evidence="4" id="KW-1185">Reference proteome</keyword>
<feature type="chain" id="PRO_5016090805" description="CREG-like beta-barrel domain-containing protein" evidence="1">
    <location>
        <begin position="16"/>
        <end position="392"/>
    </location>
</feature>
<dbReference type="Proteomes" id="UP000247498">
    <property type="component" value="Unassembled WGS sequence"/>
</dbReference>
<feature type="domain" description="CREG-like beta-barrel" evidence="2">
    <location>
        <begin position="43"/>
        <end position="193"/>
    </location>
</feature>
<protein>
    <recommendedName>
        <fullName evidence="2">CREG-like beta-barrel domain-containing protein</fullName>
    </recommendedName>
</protein>
<keyword evidence="1" id="KW-0732">Signal</keyword>
<dbReference type="InterPro" id="IPR055343">
    <property type="entry name" value="CREG_beta-barrel"/>
</dbReference>
<dbReference type="InterPro" id="IPR052050">
    <property type="entry name" value="SecEffector_AnkRepeat"/>
</dbReference>
<dbReference type="InParanoid" id="A0A2V0P1I8"/>
<dbReference type="EMBL" id="BDRX01000035">
    <property type="protein sequence ID" value="GBF92792.1"/>
    <property type="molecule type" value="Genomic_DNA"/>
</dbReference>
<evidence type="ECO:0000256" key="1">
    <source>
        <dbReference type="SAM" id="SignalP"/>
    </source>
</evidence>
<dbReference type="PANTHER" id="PTHR46586">
    <property type="entry name" value="ANKYRIN REPEAT-CONTAINING PROTEIN"/>
    <property type="match status" value="1"/>
</dbReference>
<gene>
    <name evidence="3" type="ORF">Rsub_05411</name>
</gene>
<sequence length="392" mass="42190">MRAAFVLLLLQGGLAAAIRPAAEVPAARGTSDASARLKEFPRPPHTEYARMCRWLAHAADWGTLATATPGGTPYGGVVSVSDGPAGDPTGRLLFYLTPMDRTTQNLDAGGGASALVLAEASQLPGGCGGTDPESPVCAKATALGRTRPVAEEGVEEAMRLLLARHPEMADWPADHGFAPYELEVEEIHLLDYFAAGGGHLAVLQWLRAQQPPWPWSEWTCSEAAGGGHLAVLQWARAQQPPCPWDKLTCSDAAGGGHLAVLQWARAQQPPCPWDEDTCTTAAHGGHLAVLQWARAQEPPCPWNEWTCSYAASGGHLGVLQWLRAQEPPCPWSEWTCHDAAWNGHLAVLQWARAQEPPCPWDAEECFEEAKKYHRDAVAEWIRVQAALEGAAP</sequence>
<dbReference type="Gene3D" id="2.30.110.10">
    <property type="entry name" value="Electron Transport, Fmn-binding Protein, Chain A"/>
    <property type="match status" value="1"/>
</dbReference>
<dbReference type="InterPro" id="IPR012349">
    <property type="entry name" value="Split_barrel_FMN-bd"/>
</dbReference>
<comment type="caution">
    <text evidence="3">The sequence shown here is derived from an EMBL/GenBank/DDBJ whole genome shotgun (WGS) entry which is preliminary data.</text>
</comment>
<dbReference type="Pfam" id="PF13883">
    <property type="entry name" value="CREG_beta-barrel"/>
    <property type="match status" value="1"/>
</dbReference>
<evidence type="ECO:0000313" key="4">
    <source>
        <dbReference type="Proteomes" id="UP000247498"/>
    </source>
</evidence>
<dbReference type="PANTHER" id="PTHR46586:SF3">
    <property type="entry name" value="ANKYRIN REPEAT-CONTAINING PROTEIN"/>
    <property type="match status" value="1"/>
</dbReference>